<dbReference type="NCBIfam" id="NF004162">
    <property type="entry name" value="PRK05627.1-5"/>
    <property type="match status" value="1"/>
</dbReference>
<dbReference type="PIRSF" id="PIRSF004491">
    <property type="entry name" value="FAD_Synth"/>
    <property type="match status" value="1"/>
</dbReference>
<dbReference type="NCBIfam" id="TIGR00083">
    <property type="entry name" value="ribF"/>
    <property type="match status" value="1"/>
</dbReference>
<keyword evidence="4 14" id="KW-0288">FMN</keyword>
<evidence type="ECO:0000256" key="1">
    <source>
        <dbReference type="ARBA" id="ARBA00004726"/>
    </source>
</evidence>
<evidence type="ECO:0000256" key="3">
    <source>
        <dbReference type="ARBA" id="ARBA00022630"/>
    </source>
</evidence>
<keyword evidence="5 14" id="KW-0808">Transferase</keyword>
<dbReference type="EC" id="2.7.1.26" evidence="14"/>
<evidence type="ECO:0000256" key="11">
    <source>
        <dbReference type="ARBA" id="ARBA00023268"/>
    </source>
</evidence>
<evidence type="ECO:0000256" key="6">
    <source>
        <dbReference type="ARBA" id="ARBA00022695"/>
    </source>
</evidence>
<evidence type="ECO:0000256" key="9">
    <source>
        <dbReference type="ARBA" id="ARBA00022827"/>
    </source>
</evidence>
<accession>A0A397RUZ4</accession>
<proteinExistence type="inferred from homology"/>
<evidence type="ECO:0000256" key="4">
    <source>
        <dbReference type="ARBA" id="ARBA00022643"/>
    </source>
</evidence>
<evidence type="ECO:0000313" key="16">
    <source>
        <dbReference type="EMBL" id="RIA75955.1"/>
    </source>
</evidence>
<dbReference type="PANTHER" id="PTHR22749">
    <property type="entry name" value="RIBOFLAVIN KINASE/FMN ADENYLYLTRANSFERASE"/>
    <property type="match status" value="1"/>
</dbReference>
<dbReference type="Proteomes" id="UP000266506">
    <property type="component" value="Unassembled WGS sequence"/>
</dbReference>
<keyword evidence="8 14" id="KW-0418">Kinase</keyword>
<dbReference type="InterPro" id="IPR023468">
    <property type="entry name" value="Riboflavin_kinase"/>
</dbReference>
<evidence type="ECO:0000256" key="14">
    <source>
        <dbReference type="PIRNR" id="PIRNR004491"/>
    </source>
</evidence>
<dbReference type="PANTHER" id="PTHR22749:SF6">
    <property type="entry name" value="RIBOFLAVIN KINASE"/>
    <property type="match status" value="1"/>
</dbReference>
<dbReference type="EC" id="2.7.7.2" evidence="14"/>
<dbReference type="SUPFAM" id="SSF82114">
    <property type="entry name" value="Riboflavin kinase-like"/>
    <property type="match status" value="1"/>
</dbReference>
<dbReference type="InParanoid" id="A0A397RUZ4"/>
<dbReference type="Gene3D" id="3.40.50.620">
    <property type="entry name" value="HUPs"/>
    <property type="match status" value="1"/>
</dbReference>
<gene>
    <name evidence="16" type="ORF">EI71_00989</name>
</gene>
<dbReference type="RefSeq" id="WP_119016138.1">
    <property type="nucleotide sequence ID" value="NZ_QXEV01000008.1"/>
</dbReference>
<dbReference type="InterPro" id="IPR023465">
    <property type="entry name" value="Riboflavin_kinase_dom_sf"/>
</dbReference>
<dbReference type="GO" id="GO:0006747">
    <property type="term" value="P:FAD biosynthetic process"/>
    <property type="evidence" value="ECO:0007669"/>
    <property type="project" value="UniProtKB-UniRule"/>
</dbReference>
<dbReference type="Pfam" id="PF06574">
    <property type="entry name" value="FAD_syn"/>
    <property type="match status" value="1"/>
</dbReference>
<dbReference type="GO" id="GO:0008531">
    <property type="term" value="F:riboflavin kinase activity"/>
    <property type="evidence" value="ECO:0007669"/>
    <property type="project" value="UniProtKB-UniRule"/>
</dbReference>
<keyword evidence="11" id="KW-0511">Multifunctional enzyme</keyword>
<comment type="similarity">
    <text evidence="14">Belongs to the ribF family.</text>
</comment>
<keyword evidence="3 14" id="KW-0285">Flavoprotein</keyword>
<dbReference type="AlphaFoldDB" id="A0A397RUZ4"/>
<evidence type="ECO:0000256" key="12">
    <source>
        <dbReference type="ARBA" id="ARBA00047880"/>
    </source>
</evidence>
<dbReference type="SMART" id="SM00904">
    <property type="entry name" value="Flavokinase"/>
    <property type="match status" value="1"/>
</dbReference>
<keyword evidence="6 14" id="KW-0548">Nucleotidyltransferase</keyword>
<dbReference type="InterPro" id="IPR002606">
    <property type="entry name" value="Riboflavin_kinase_bac"/>
</dbReference>
<dbReference type="InterPro" id="IPR015865">
    <property type="entry name" value="Riboflavin_kinase_bac/euk"/>
</dbReference>
<dbReference type="SUPFAM" id="SSF52374">
    <property type="entry name" value="Nucleotidylyl transferase"/>
    <property type="match status" value="1"/>
</dbReference>
<comment type="caution">
    <text evidence="16">The sequence shown here is derived from an EMBL/GenBank/DDBJ whole genome shotgun (WGS) entry which is preliminary data.</text>
</comment>
<keyword evidence="10 14" id="KW-0067">ATP-binding</keyword>
<dbReference type="GO" id="GO:0005524">
    <property type="term" value="F:ATP binding"/>
    <property type="evidence" value="ECO:0007669"/>
    <property type="project" value="UniProtKB-UniRule"/>
</dbReference>
<organism evidence="16 17">
    <name type="scientific">Anaeroplasma bactoclasticum</name>
    <dbReference type="NCBI Taxonomy" id="2088"/>
    <lineage>
        <taxon>Bacteria</taxon>
        <taxon>Bacillati</taxon>
        <taxon>Mycoplasmatota</taxon>
        <taxon>Mollicutes</taxon>
        <taxon>Anaeroplasmatales</taxon>
        <taxon>Anaeroplasmataceae</taxon>
        <taxon>Anaeroplasma</taxon>
    </lineage>
</organism>
<keyword evidence="9 14" id="KW-0274">FAD</keyword>
<name>A0A397RUZ4_9MOLU</name>
<evidence type="ECO:0000256" key="2">
    <source>
        <dbReference type="ARBA" id="ARBA00005201"/>
    </source>
</evidence>
<dbReference type="InterPro" id="IPR014729">
    <property type="entry name" value="Rossmann-like_a/b/a_fold"/>
</dbReference>
<dbReference type="GO" id="GO:0009398">
    <property type="term" value="P:FMN biosynthetic process"/>
    <property type="evidence" value="ECO:0007669"/>
    <property type="project" value="UniProtKB-UniRule"/>
</dbReference>
<dbReference type="InterPro" id="IPR015864">
    <property type="entry name" value="FAD_synthase"/>
</dbReference>
<comment type="pathway">
    <text evidence="2 14">Cofactor biosynthesis; FMN biosynthesis; FMN from riboflavin (ATP route): step 1/1.</text>
</comment>
<dbReference type="GO" id="GO:0003919">
    <property type="term" value="F:FMN adenylyltransferase activity"/>
    <property type="evidence" value="ECO:0007669"/>
    <property type="project" value="UniProtKB-UniRule"/>
</dbReference>
<dbReference type="OrthoDB" id="9803667at2"/>
<evidence type="ECO:0000256" key="5">
    <source>
        <dbReference type="ARBA" id="ARBA00022679"/>
    </source>
</evidence>
<dbReference type="Gene3D" id="2.40.30.30">
    <property type="entry name" value="Riboflavin kinase-like"/>
    <property type="match status" value="1"/>
</dbReference>
<comment type="catalytic activity">
    <reaction evidence="13 14">
        <text>FMN + ATP + H(+) = FAD + diphosphate</text>
        <dbReference type="Rhea" id="RHEA:17237"/>
        <dbReference type="ChEBI" id="CHEBI:15378"/>
        <dbReference type="ChEBI" id="CHEBI:30616"/>
        <dbReference type="ChEBI" id="CHEBI:33019"/>
        <dbReference type="ChEBI" id="CHEBI:57692"/>
        <dbReference type="ChEBI" id="CHEBI:58210"/>
        <dbReference type="EC" id="2.7.7.2"/>
    </reaction>
</comment>
<reference evidence="16 17" key="1">
    <citation type="submission" date="2018-08" db="EMBL/GenBank/DDBJ databases">
        <title>Genomic Encyclopedia of Archaeal and Bacterial Type Strains, Phase II (KMG-II): from individual species to whole genera.</title>
        <authorList>
            <person name="Goeker M."/>
        </authorList>
    </citation>
    <scope>NUCLEOTIDE SEQUENCE [LARGE SCALE GENOMIC DNA]</scope>
    <source>
        <strain evidence="16 17">ATCC 27112</strain>
    </source>
</reference>
<dbReference type="CDD" id="cd02064">
    <property type="entry name" value="FAD_synthetase_N"/>
    <property type="match status" value="1"/>
</dbReference>
<dbReference type="GO" id="GO:0009231">
    <property type="term" value="P:riboflavin biosynthetic process"/>
    <property type="evidence" value="ECO:0007669"/>
    <property type="project" value="InterPro"/>
</dbReference>
<sequence>MEIIYVKNNDIKPIKDPLCCAVGNFDGVHLGHQMLINEAKNHSLKSAVLTFYPHPSVFLKKIKNYPLLTPMNIKQDIIESLGVDYLIIFEFNDEIAKYSKDEFIDIMKRLNIKSVVCGYDFTFGYKALGNVSDLKNNFMVYVIPKYVLDDVRVSSSYIRELLSYGNIYDAKRFLGRDYTIRGRVIYGSMQGRLIGFPTANVFHDGYFLPRNGVYFVSVLYKNKKYYGMCNIGHNPTFNFQTELRVEVHIFDMDLDIYDEVIDVSFLKEIRDEKKFQSIDELKCQLLKDKEMCISLSKEIKD</sequence>
<evidence type="ECO:0000256" key="8">
    <source>
        <dbReference type="ARBA" id="ARBA00022777"/>
    </source>
</evidence>
<dbReference type="UniPathway" id="UPA00277">
    <property type="reaction ID" value="UER00407"/>
</dbReference>
<keyword evidence="17" id="KW-1185">Reference proteome</keyword>
<comment type="pathway">
    <text evidence="1 14">Cofactor biosynthesis; FAD biosynthesis; FAD from FMN: step 1/1.</text>
</comment>
<dbReference type="UniPathway" id="UPA00276">
    <property type="reaction ID" value="UER00406"/>
</dbReference>
<evidence type="ECO:0000256" key="7">
    <source>
        <dbReference type="ARBA" id="ARBA00022741"/>
    </source>
</evidence>
<keyword evidence="7 14" id="KW-0547">Nucleotide-binding</keyword>
<dbReference type="FunCoup" id="A0A397RUZ4">
    <property type="interactions" value="287"/>
</dbReference>
<evidence type="ECO:0000256" key="10">
    <source>
        <dbReference type="ARBA" id="ARBA00022840"/>
    </source>
</evidence>
<feature type="domain" description="Riboflavin kinase" evidence="15">
    <location>
        <begin position="173"/>
        <end position="297"/>
    </location>
</feature>
<protein>
    <recommendedName>
        <fullName evidence="14">Riboflavin biosynthesis protein</fullName>
    </recommendedName>
    <domain>
        <recommendedName>
            <fullName evidence="14">Riboflavin kinase</fullName>
            <ecNumber evidence="14">2.7.1.26</ecNumber>
        </recommendedName>
        <alternativeName>
            <fullName evidence="14">Flavokinase</fullName>
        </alternativeName>
    </domain>
    <domain>
        <recommendedName>
            <fullName evidence="14">FMN adenylyltransferase</fullName>
            <ecNumber evidence="14">2.7.7.2</ecNumber>
        </recommendedName>
        <alternativeName>
            <fullName evidence="14">FAD pyrophosphorylase</fullName>
        </alternativeName>
        <alternativeName>
            <fullName evidence="14">FAD synthase</fullName>
        </alternativeName>
    </domain>
</protein>
<dbReference type="Pfam" id="PF01687">
    <property type="entry name" value="Flavokinase"/>
    <property type="match status" value="1"/>
</dbReference>
<evidence type="ECO:0000259" key="15">
    <source>
        <dbReference type="SMART" id="SM00904"/>
    </source>
</evidence>
<dbReference type="EMBL" id="QXEV01000008">
    <property type="protein sequence ID" value="RIA75955.1"/>
    <property type="molecule type" value="Genomic_DNA"/>
</dbReference>
<evidence type="ECO:0000256" key="13">
    <source>
        <dbReference type="ARBA" id="ARBA00049494"/>
    </source>
</evidence>
<comment type="catalytic activity">
    <reaction evidence="12 14">
        <text>riboflavin + ATP = FMN + ADP + H(+)</text>
        <dbReference type="Rhea" id="RHEA:14357"/>
        <dbReference type="ChEBI" id="CHEBI:15378"/>
        <dbReference type="ChEBI" id="CHEBI:30616"/>
        <dbReference type="ChEBI" id="CHEBI:57986"/>
        <dbReference type="ChEBI" id="CHEBI:58210"/>
        <dbReference type="ChEBI" id="CHEBI:456216"/>
        <dbReference type="EC" id="2.7.1.26"/>
    </reaction>
</comment>
<evidence type="ECO:0000313" key="17">
    <source>
        <dbReference type="Proteomes" id="UP000266506"/>
    </source>
</evidence>